<keyword evidence="4" id="KW-1185">Reference proteome</keyword>
<dbReference type="CDD" id="cd05243">
    <property type="entry name" value="SDR_a5"/>
    <property type="match status" value="1"/>
</dbReference>
<dbReference type="SUPFAM" id="SSF51735">
    <property type="entry name" value="NAD(P)-binding Rossmann-fold domains"/>
    <property type="match status" value="1"/>
</dbReference>
<proteinExistence type="predicted"/>
<dbReference type="AlphaFoldDB" id="A0A1S1HQ56"/>
<evidence type="ECO:0000313" key="4">
    <source>
        <dbReference type="Proteomes" id="UP000179588"/>
    </source>
</evidence>
<reference evidence="3 4" key="1">
    <citation type="submission" date="2016-03" db="EMBL/GenBank/DDBJ databases">
        <title>Genome sequence of Providencia stuartii strain, isolated from the salivary glands of larval Lucilia sericata.</title>
        <authorList>
            <person name="Yuan Y."/>
            <person name="Zhang Y."/>
            <person name="Fu S."/>
            <person name="Crippen T.L."/>
            <person name="Visi D."/>
            <person name="Benbow M.E."/>
            <person name="Allen M."/>
            <person name="Tomberlin J.K."/>
            <person name="Sze S.-H."/>
            <person name="Tarone A.M."/>
        </authorList>
    </citation>
    <scope>NUCLEOTIDE SEQUENCE [LARGE SCALE GENOMIC DNA]</scope>
    <source>
        <strain evidence="3 4">Crippen</strain>
    </source>
</reference>
<gene>
    <name evidence="3" type="ORF">A3Q29_17240</name>
    <name evidence="2" type="ORF">RG298_000524</name>
</gene>
<dbReference type="Pfam" id="PF13460">
    <property type="entry name" value="NAD_binding_10"/>
    <property type="match status" value="1"/>
</dbReference>
<dbReference type="OrthoDB" id="9803892at2"/>
<evidence type="ECO:0000313" key="3">
    <source>
        <dbReference type="EMBL" id="OHT24529.1"/>
    </source>
</evidence>
<dbReference type="PANTHER" id="PTHR15020">
    <property type="entry name" value="FLAVIN REDUCTASE-RELATED"/>
    <property type="match status" value="1"/>
</dbReference>
<reference evidence="2" key="2">
    <citation type="submission" date="2024-02" db="EMBL/GenBank/DDBJ databases">
        <authorList>
            <consortium name="Clinical and Environmental Microbiology Branch: Whole genome sequencing antimicrobial resistance pathogens in the healthcare setting"/>
        </authorList>
    </citation>
    <scope>NUCLEOTIDE SEQUENCE</scope>
    <source>
        <strain evidence="2">2021GO-0154</strain>
    </source>
</reference>
<dbReference type="PANTHER" id="PTHR15020:SF50">
    <property type="entry name" value="UPF0659 PROTEIN YMR090W"/>
    <property type="match status" value="1"/>
</dbReference>
<dbReference type="Proteomes" id="UP000179588">
    <property type="component" value="Unassembled WGS sequence"/>
</dbReference>
<dbReference type="InterPro" id="IPR016040">
    <property type="entry name" value="NAD(P)-bd_dom"/>
</dbReference>
<feature type="domain" description="NAD(P)-binding" evidence="1">
    <location>
        <begin position="8"/>
        <end position="188"/>
    </location>
</feature>
<dbReference type="Gene3D" id="3.40.50.720">
    <property type="entry name" value="NAD(P)-binding Rossmann-like Domain"/>
    <property type="match status" value="1"/>
</dbReference>
<accession>A0A1S1HQ56</accession>
<evidence type="ECO:0000259" key="1">
    <source>
        <dbReference type="Pfam" id="PF13460"/>
    </source>
</evidence>
<comment type="caution">
    <text evidence="3">The sequence shown here is derived from an EMBL/GenBank/DDBJ whole genome shotgun (WGS) entry which is preliminary data.</text>
</comment>
<dbReference type="RefSeq" id="WP_070927158.1">
    <property type="nucleotide sequence ID" value="NZ_CANMXG010000001.1"/>
</dbReference>
<protein>
    <submittedName>
        <fullName evidence="2">SDR family oxidoreductase</fullName>
    </submittedName>
</protein>
<evidence type="ECO:0000313" key="2">
    <source>
        <dbReference type="EMBL" id="EMJ5132855.1"/>
    </source>
</evidence>
<dbReference type="InterPro" id="IPR036291">
    <property type="entry name" value="NAD(P)-bd_dom_sf"/>
</dbReference>
<sequence>MTHWVIFGATKGIGYILAKMGVKQGKQVTAFVRRAEDAERLAAEGIQTIIGDATDFNSLERIFAQTTPETVVFTTIGGAQADFYGNYNIIRKAEQHQITRLLFVTSIGCGDSWSTLSPRAKSLFGPSVRQKSMAENYLQSSEINYTIIRPGGLMSVPATHNAKLLSNEAHGVISREDVAIVLAKLVEDKSSYRQIFAVVDPDLKPGWSK</sequence>
<dbReference type="EMBL" id="ABMABF030000001">
    <property type="protein sequence ID" value="EMJ5132855.1"/>
    <property type="molecule type" value="Genomic_DNA"/>
</dbReference>
<dbReference type="EMBL" id="LVIE01000113">
    <property type="protein sequence ID" value="OHT24529.1"/>
    <property type="molecule type" value="Genomic_DNA"/>
</dbReference>
<name>A0A1S1HQ56_PROST</name>
<organism evidence="3 4">
    <name type="scientific">Providencia stuartii</name>
    <dbReference type="NCBI Taxonomy" id="588"/>
    <lineage>
        <taxon>Bacteria</taxon>
        <taxon>Pseudomonadati</taxon>
        <taxon>Pseudomonadota</taxon>
        <taxon>Gammaproteobacteria</taxon>
        <taxon>Enterobacterales</taxon>
        <taxon>Morganellaceae</taxon>
        <taxon>Providencia</taxon>
    </lineage>
</organism>